<dbReference type="InterPro" id="IPR018497">
    <property type="entry name" value="Peptidase_M13_C"/>
</dbReference>
<dbReference type="GO" id="GO:0005886">
    <property type="term" value="C:plasma membrane"/>
    <property type="evidence" value="ECO:0007669"/>
    <property type="project" value="TreeGrafter"/>
</dbReference>
<evidence type="ECO:0000313" key="3">
    <source>
        <dbReference type="EMBL" id="KIH67190.1"/>
    </source>
</evidence>
<feature type="domain" description="Peptidase M13 C-terminal" evidence="2">
    <location>
        <begin position="145"/>
        <end position="177"/>
    </location>
</feature>
<dbReference type="AlphaFoldDB" id="A0A0C2H089"/>
<dbReference type="OrthoDB" id="5873741at2759"/>
<gene>
    <name evidence="3" type="ORF">ANCDUO_02480</name>
</gene>
<sequence>MEYSGVFVGVHSVAVPFIEGFAKPVDNRGNMELLSLLMRNGRVIPVIHHLHLHQLQTAYHTFKKNLGAEGRFEAVQDISNDQMFFLAYATSFCNKHVNEDWYLMYVATDKHAPDVMRSQASVISKIMQYLEPSAENRVWNLLSPARVNKVLANLPEFAEAFHCAPGTTMNPESRCSLY</sequence>
<name>A0A0C2H089_9BILA</name>
<dbReference type="InterPro" id="IPR024079">
    <property type="entry name" value="MetalloPept_cat_dom_sf"/>
</dbReference>
<dbReference type="InterPro" id="IPR000718">
    <property type="entry name" value="Peptidase_M13"/>
</dbReference>
<dbReference type="SUPFAM" id="SSF55486">
    <property type="entry name" value="Metalloproteases ('zincins'), catalytic domain"/>
    <property type="match status" value="2"/>
</dbReference>
<dbReference type="PROSITE" id="PS51885">
    <property type="entry name" value="NEPRILYSIN"/>
    <property type="match status" value="1"/>
</dbReference>
<reference evidence="3 4" key="1">
    <citation type="submission" date="2013-12" db="EMBL/GenBank/DDBJ databases">
        <title>Draft genome of the parsitic nematode Ancylostoma duodenale.</title>
        <authorList>
            <person name="Mitreva M."/>
        </authorList>
    </citation>
    <scope>NUCLEOTIDE SEQUENCE [LARGE SCALE GENOMIC DNA]</scope>
    <source>
        <strain evidence="3 4">Zhejiang</strain>
    </source>
</reference>
<comment type="similarity">
    <text evidence="1">Belongs to the peptidase M13 family.</text>
</comment>
<dbReference type="PANTHER" id="PTHR11733">
    <property type="entry name" value="ZINC METALLOPROTEASE FAMILY M13 NEPRILYSIN-RELATED"/>
    <property type="match status" value="1"/>
</dbReference>
<proteinExistence type="inferred from homology"/>
<dbReference type="GO" id="GO:0004222">
    <property type="term" value="F:metalloendopeptidase activity"/>
    <property type="evidence" value="ECO:0007669"/>
    <property type="project" value="InterPro"/>
</dbReference>
<dbReference type="Pfam" id="PF01431">
    <property type="entry name" value="Peptidase_M13"/>
    <property type="match status" value="2"/>
</dbReference>
<evidence type="ECO:0000313" key="4">
    <source>
        <dbReference type="Proteomes" id="UP000054047"/>
    </source>
</evidence>
<organism evidence="3 4">
    <name type="scientific">Ancylostoma duodenale</name>
    <dbReference type="NCBI Taxonomy" id="51022"/>
    <lineage>
        <taxon>Eukaryota</taxon>
        <taxon>Metazoa</taxon>
        <taxon>Ecdysozoa</taxon>
        <taxon>Nematoda</taxon>
        <taxon>Chromadorea</taxon>
        <taxon>Rhabditida</taxon>
        <taxon>Rhabditina</taxon>
        <taxon>Rhabditomorpha</taxon>
        <taxon>Strongyloidea</taxon>
        <taxon>Ancylostomatidae</taxon>
        <taxon>Ancylostomatinae</taxon>
        <taxon>Ancylostoma</taxon>
    </lineage>
</organism>
<keyword evidence="4" id="KW-1185">Reference proteome</keyword>
<dbReference type="GO" id="GO:0016485">
    <property type="term" value="P:protein processing"/>
    <property type="evidence" value="ECO:0007669"/>
    <property type="project" value="TreeGrafter"/>
</dbReference>
<dbReference type="EMBL" id="KN726801">
    <property type="protein sequence ID" value="KIH67190.1"/>
    <property type="molecule type" value="Genomic_DNA"/>
</dbReference>
<dbReference type="Gene3D" id="3.40.390.10">
    <property type="entry name" value="Collagenase (Catalytic Domain)"/>
    <property type="match status" value="1"/>
</dbReference>
<dbReference type="Proteomes" id="UP000054047">
    <property type="component" value="Unassembled WGS sequence"/>
</dbReference>
<dbReference type="PANTHER" id="PTHR11733:SF167">
    <property type="entry name" value="FI17812P1-RELATED"/>
    <property type="match status" value="1"/>
</dbReference>
<accession>A0A0C2H089</accession>
<feature type="domain" description="Peptidase M13 C-terminal" evidence="2">
    <location>
        <begin position="55"/>
        <end position="128"/>
    </location>
</feature>
<evidence type="ECO:0000259" key="2">
    <source>
        <dbReference type="Pfam" id="PF01431"/>
    </source>
</evidence>
<evidence type="ECO:0000256" key="1">
    <source>
        <dbReference type="ARBA" id="ARBA00007357"/>
    </source>
</evidence>
<protein>
    <submittedName>
        <fullName evidence="3">Peptidase family M13</fullName>
    </submittedName>
</protein>